<gene>
    <name evidence="2" type="ORF">WJX84_000362</name>
</gene>
<accession>A0AAW1SZJ5</accession>
<dbReference type="PANTHER" id="PTHR35393:SF1">
    <property type="entry name" value="SNOAL-LIKE DOMAIN-CONTAINING PROTEIN"/>
    <property type="match status" value="1"/>
</dbReference>
<dbReference type="Proteomes" id="UP001485043">
    <property type="component" value="Unassembled WGS sequence"/>
</dbReference>
<dbReference type="EMBL" id="JALJOV010000680">
    <property type="protein sequence ID" value="KAK9861924.1"/>
    <property type="molecule type" value="Genomic_DNA"/>
</dbReference>
<evidence type="ECO:0000313" key="2">
    <source>
        <dbReference type="EMBL" id="KAK9861924.1"/>
    </source>
</evidence>
<dbReference type="InterPro" id="IPR032710">
    <property type="entry name" value="NTF2-like_dom_sf"/>
</dbReference>
<dbReference type="AlphaFoldDB" id="A0AAW1SZJ5"/>
<name>A0AAW1SZJ5_9CHLO</name>
<dbReference type="PANTHER" id="PTHR35393">
    <property type="entry name" value="CHROMOSOME 1, WHOLE GENOME SHOTGUN SEQUENCE"/>
    <property type="match status" value="1"/>
</dbReference>
<organism evidence="2 3">
    <name type="scientific">Apatococcus fuscideae</name>
    <dbReference type="NCBI Taxonomy" id="2026836"/>
    <lineage>
        <taxon>Eukaryota</taxon>
        <taxon>Viridiplantae</taxon>
        <taxon>Chlorophyta</taxon>
        <taxon>core chlorophytes</taxon>
        <taxon>Trebouxiophyceae</taxon>
        <taxon>Chlorellales</taxon>
        <taxon>Chlorellaceae</taxon>
        <taxon>Apatococcus</taxon>
    </lineage>
</organism>
<reference evidence="2 3" key="1">
    <citation type="journal article" date="2024" name="Nat. Commun.">
        <title>Phylogenomics reveals the evolutionary origins of lichenization in chlorophyte algae.</title>
        <authorList>
            <person name="Puginier C."/>
            <person name="Libourel C."/>
            <person name="Otte J."/>
            <person name="Skaloud P."/>
            <person name="Haon M."/>
            <person name="Grisel S."/>
            <person name="Petersen M."/>
            <person name="Berrin J.G."/>
            <person name="Delaux P.M."/>
            <person name="Dal Grande F."/>
            <person name="Keller J."/>
        </authorList>
    </citation>
    <scope>NUCLEOTIDE SEQUENCE [LARGE SCALE GENOMIC DNA]</scope>
    <source>
        <strain evidence="2 3">SAG 2523</strain>
    </source>
</reference>
<keyword evidence="3" id="KW-1185">Reference proteome</keyword>
<dbReference type="Pfam" id="PF24840">
    <property type="entry name" value="NTF2_SigF"/>
    <property type="match status" value="1"/>
</dbReference>
<evidence type="ECO:0000313" key="3">
    <source>
        <dbReference type="Proteomes" id="UP001485043"/>
    </source>
</evidence>
<sequence>MQNLGKDLDHVVGILLKGTAEERTDVMNRCFTEDAEFTHHLLYLKGRNEVHALYQYWHDMNLSLDFYNTNKIISEKGDKVFLQLHEPITTYLLPFLTVEMYLQVILDIKKTDHGLVISRQEDHVLWAETIVHQLPILGPFYIQYVRRWVGLSIVYLMYAVKHLAGVFDSIFAPTSSTIGKKYERTHSIKH</sequence>
<proteinExistence type="predicted"/>
<protein>
    <recommendedName>
        <fullName evidence="1">SigF-like NTF2-like domain-containing protein</fullName>
    </recommendedName>
</protein>
<dbReference type="SUPFAM" id="SSF54427">
    <property type="entry name" value="NTF2-like"/>
    <property type="match status" value="1"/>
</dbReference>
<comment type="caution">
    <text evidence="2">The sequence shown here is derived from an EMBL/GenBank/DDBJ whole genome shotgun (WGS) entry which is preliminary data.</text>
</comment>
<evidence type="ECO:0000259" key="1">
    <source>
        <dbReference type="Pfam" id="PF24840"/>
    </source>
</evidence>
<feature type="domain" description="SigF-like NTF2-like" evidence="1">
    <location>
        <begin position="1"/>
        <end position="160"/>
    </location>
</feature>
<dbReference type="InterPro" id="IPR057514">
    <property type="entry name" value="NTF2_SigF"/>
</dbReference>